<keyword evidence="5" id="KW-1133">Transmembrane helix</keyword>
<evidence type="ECO:0000256" key="5">
    <source>
        <dbReference type="SAM" id="Phobius"/>
    </source>
</evidence>
<keyword evidence="3" id="KW-0677">Repeat</keyword>
<evidence type="ECO:0000256" key="3">
    <source>
        <dbReference type="ARBA" id="ARBA00022737"/>
    </source>
</evidence>
<dbReference type="SUPFAM" id="SSF52047">
    <property type="entry name" value="RNI-like"/>
    <property type="match status" value="1"/>
</dbReference>
<feature type="region of interest" description="Disordered" evidence="4">
    <location>
        <begin position="607"/>
        <end position="643"/>
    </location>
</feature>
<dbReference type="Proteomes" id="UP001642484">
    <property type="component" value="Unassembled WGS sequence"/>
</dbReference>
<feature type="transmembrane region" description="Helical" evidence="5">
    <location>
        <begin position="570"/>
        <end position="590"/>
    </location>
</feature>
<feature type="compositionally biased region" description="Polar residues" evidence="4">
    <location>
        <begin position="634"/>
        <end position="643"/>
    </location>
</feature>
<gene>
    <name evidence="6" type="ORF">CCMP2556_LOCUS23032</name>
</gene>
<dbReference type="PANTHER" id="PTHR24113">
    <property type="entry name" value="RAN GTPASE-ACTIVATING PROTEIN 1"/>
    <property type="match status" value="1"/>
</dbReference>
<accession>A0ABP0LYE7</accession>
<evidence type="ECO:0000256" key="4">
    <source>
        <dbReference type="SAM" id="MobiDB-lite"/>
    </source>
</evidence>
<keyword evidence="2" id="KW-0433">Leucine-rich repeat</keyword>
<dbReference type="InterPro" id="IPR001611">
    <property type="entry name" value="Leu-rich_rpt"/>
</dbReference>
<dbReference type="EMBL" id="CAXAMN010014481">
    <property type="protein sequence ID" value="CAK9043534.1"/>
    <property type="molecule type" value="Genomic_DNA"/>
</dbReference>
<dbReference type="SMART" id="SM00368">
    <property type="entry name" value="LRR_RI"/>
    <property type="match status" value="3"/>
</dbReference>
<keyword evidence="7" id="KW-1185">Reference proteome</keyword>
<dbReference type="PANTHER" id="PTHR24113:SF12">
    <property type="entry name" value="RAN GTPASE-ACTIVATING PROTEIN 1"/>
    <property type="match status" value="1"/>
</dbReference>
<dbReference type="Gene3D" id="3.80.10.10">
    <property type="entry name" value="Ribonuclease Inhibitor"/>
    <property type="match status" value="1"/>
</dbReference>
<dbReference type="InterPro" id="IPR027038">
    <property type="entry name" value="RanGap"/>
</dbReference>
<organism evidence="6 7">
    <name type="scientific">Durusdinium trenchii</name>
    <dbReference type="NCBI Taxonomy" id="1381693"/>
    <lineage>
        <taxon>Eukaryota</taxon>
        <taxon>Sar</taxon>
        <taxon>Alveolata</taxon>
        <taxon>Dinophyceae</taxon>
        <taxon>Suessiales</taxon>
        <taxon>Symbiodiniaceae</taxon>
        <taxon>Durusdinium</taxon>
    </lineage>
</organism>
<reference evidence="6 7" key="1">
    <citation type="submission" date="2024-02" db="EMBL/GenBank/DDBJ databases">
        <authorList>
            <person name="Chen Y."/>
            <person name="Shah S."/>
            <person name="Dougan E. K."/>
            <person name="Thang M."/>
            <person name="Chan C."/>
        </authorList>
    </citation>
    <scope>NUCLEOTIDE SEQUENCE [LARGE SCALE GENOMIC DNA]</scope>
</reference>
<protein>
    <submittedName>
        <fullName evidence="6">Uncharacterized protein</fullName>
    </submittedName>
</protein>
<keyword evidence="5" id="KW-0812">Transmembrane</keyword>
<proteinExistence type="predicted"/>
<dbReference type="InterPro" id="IPR032675">
    <property type="entry name" value="LRR_dom_sf"/>
</dbReference>
<evidence type="ECO:0000256" key="1">
    <source>
        <dbReference type="ARBA" id="ARBA00022468"/>
    </source>
</evidence>
<feature type="compositionally biased region" description="Polar residues" evidence="4">
    <location>
        <begin position="16"/>
        <end position="26"/>
    </location>
</feature>
<dbReference type="Pfam" id="PF13516">
    <property type="entry name" value="LRR_6"/>
    <property type="match status" value="3"/>
</dbReference>
<keyword evidence="5" id="KW-0472">Membrane</keyword>
<evidence type="ECO:0000256" key="2">
    <source>
        <dbReference type="ARBA" id="ARBA00022614"/>
    </source>
</evidence>
<sequence>MTFSYQVGGHRHSVSMRSLSGISTTQRRLRSAMAEPAQPPPSTFGKPIDDGTTESPEVEEPASSKYQLNSFEDFRQYCIDANVALVRPKFLEELCRAGGVWPRRQEAEKMEGALYKPGPDDQFSFIGISHCWEAREHPDPFGFQLRTIVDALHYWKAANPEKYEDGDTYFFIDYMSLPQFLRNAEEEKDFQLAMQHMHFFYANSGADFCKSVWRLERLTPRSLKRWQLWQGRSIAVYSLAEGRVAEVPLKRLKSMVNGKCCSTCDDKCCNLHINDVMYLCRGWCRAEFEWAKPNTVDISRQATFLRCCWATYDAEFIRLSLPWTPEAFQQQLASEQLKFTHRSDMGPVVKLQELVFHQKVATMEEFQCNWLRLSEVEDLVKLLPRLQAVETFALMAAYLSSQQQVPLAKALAFHPTLRKVEIAHVQLTIPAVELLVSAPRLHRLEMLRLDACGLGDAGAKVVADAFVIHPALTELHLAFNGIGSAGAVALAHALPAIRCLEELNVRWNRIHSLGAVALANAANTLKRLDIRDNPIGAKGARALRCRSIDVESEVLHFNVDTSWLGFFRCILWQLFMRLFLSMVVLPMTCFRWRQRMFHVMTAKDGSRVRPAEPSESSEEVIQSGEANAAHRCQSDNASVATID</sequence>
<feature type="region of interest" description="Disordered" evidence="4">
    <location>
        <begin position="16"/>
        <end position="64"/>
    </location>
</feature>
<keyword evidence="1" id="KW-0343">GTPase activation</keyword>
<evidence type="ECO:0000313" key="7">
    <source>
        <dbReference type="Proteomes" id="UP001642484"/>
    </source>
</evidence>
<comment type="caution">
    <text evidence="6">The sequence shown here is derived from an EMBL/GenBank/DDBJ whole genome shotgun (WGS) entry which is preliminary data.</text>
</comment>
<evidence type="ECO:0000313" key="6">
    <source>
        <dbReference type="EMBL" id="CAK9043534.1"/>
    </source>
</evidence>
<name>A0ABP0LYE7_9DINO</name>